<dbReference type="GO" id="GO:0005886">
    <property type="term" value="C:plasma membrane"/>
    <property type="evidence" value="ECO:0007669"/>
    <property type="project" value="UniProtKB-SubCell"/>
</dbReference>
<comment type="subcellular location">
    <subcellularLocation>
        <location evidence="1">Cell membrane</location>
        <topology evidence="1">Peripheral membrane protein</topology>
    </subcellularLocation>
</comment>
<dbReference type="GO" id="GO:0015833">
    <property type="term" value="P:peptide transport"/>
    <property type="evidence" value="ECO:0007669"/>
    <property type="project" value="InterPro"/>
</dbReference>
<accession>A0A0W8FLT2</accession>
<evidence type="ECO:0000256" key="5">
    <source>
        <dbReference type="ARBA" id="ARBA00022741"/>
    </source>
</evidence>
<dbReference type="SUPFAM" id="SSF52540">
    <property type="entry name" value="P-loop containing nucleoside triphosphate hydrolases"/>
    <property type="match status" value="1"/>
</dbReference>
<dbReference type="InterPro" id="IPR003439">
    <property type="entry name" value="ABC_transporter-like_ATP-bd"/>
</dbReference>
<evidence type="ECO:0000313" key="10">
    <source>
        <dbReference type="EMBL" id="KUG21801.1"/>
    </source>
</evidence>
<dbReference type="FunFam" id="3.40.50.300:FF:000016">
    <property type="entry name" value="Oligopeptide ABC transporter ATP-binding component"/>
    <property type="match status" value="1"/>
</dbReference>
<evidence type="ECO:0000256" key="1">
    <source>
        <dbReference type="ARBA" id="ARBA00004202"/>
    </source>
</evidence>
<feature type="domain" description="ABC transporter" evidence="9">
    <location>
        <begin position="5"/>
        <end position="255"/>
    </location>
</feature>
<keyword evidence="8" id="KW-0472">Membrane</keyword>
<dbReference type="CDD" id="cd03257">
    <property type="entry name" value="ABC_NikE_OppD_transporters"/>
    <property type="match status" value="1"/>
</dbReference>
<dbReference type="Gene3D" id="3.40.50.300">
    <property type="entry name" value="P-loop containing nucleotide triphosphate hydrolases"/>
    <property type="match status" value="1"/>
</dbReference>
<sequence length="326" mass="35993">MSLLLEIKDLKTAFDTAQGRISAVDGVSLKVNSGETMGIVGESGCGKTMLALSIMRLIPANGKIINGEIFFSGKDLLKLSDEEMRAKRGSEISMVFQEPMTSLNPVFRIGEQIAEAIRLHQHLPAKQAMELSVEQLREVGIPDPQKRAMDYPHNFSGGMRQRVMIAMAMSCHPRLMLADEPTTALDVTIQAQILDLISGLKKKNNMAVVLITHDLGVIAQAAEKVAVMYAGKIVESSTVENIFENPLHPYTQGLLESVPARCMKSLERGEYLKTIPGSVPGLYDYVQGCRFHDRCSFAFEDCARREPSFLEVEPGHFVSCWKYNAG</sequence>
<dbReference type="AlphaFoldDB" id="A0A0W8FLT2"/>
<dbReference type="PROSITE" id="PS00211">
    <property type="entry name" value="ABC_TRANSPORTER_1"/>
    <property type="match status" value="1"/>
</dbReference>
<evidence type="ECO:0000256" key="8">
    <source>
        <dbReference type="ARBA" id="ARBA00023136"/>
    </source>
</evidence>
<dbReference type="InterPro" id="IPR027417">
    <property type="entry name" value="P-loop_NTPase"/>
</dbReference>
<dbReference type="InterPro" id="IPR013563">
    <property type="entry name" value="Oligopep_ABC_C"/>
</dbReference>
<gene>
    <name evidence="10" type="ORF">ASZ90_008439</name>
</gene>
<keyword evidence="6 10" id="KW-0067">ATP-binding</keyword>
<dbReference type="Pfam" id="PF00005">
    <property type="entry name" value="ABC_tran"/>
    <property type="match status" value="1"/>
</dbReference>
<name>A0A0W8FLT2_9ZZZZ</name>
<evidence type="ECO:0000256" key="3">
    <source>
        <dbReference type="ARBA" id="ARBA00022475"/>
    </source>
</evidence>
<evidence type="ECO:0000259" key="9">
    <source>
        <dbReference type="PROSITE" id="PS50893"/>
    </source>
</evidence>
<dbReference type="SMART" id="SM00382">
    <property type="entry name" value="AAA"/>
    <property type="match status" value="1"/>
</dbReference>
<dbReference type="InterPro" id="IPR017871">
    <property type="entry name" value="ABC_transporter-like_CS"/>
</dbReference>
<comment type="caution">
    <text evidence="10">The sequence shown here is derived from an EMBL/GenBank/DDBJ whole genome shotgun (WGS) entry which is preliminary data.</text>
</comment>
<dbReference type="GO" id="GO:0005524">
    <property type="term" value="F:ATP binding"/>
    <property type="evidence" value="ECO:0007669"/>
    <property type="project" value="UniProtKB-KW"/>
</dbReference>
<dbReference type="PANTHER" id="PTHR43297">
    <property type="entry name" value="OLIGOPEPTIDE TRANSPORT ATP-BINDING PROTEIN APPD"/>
    <property type="match status" value="1"/>
</dbReference>
<dbReference type="InterPro" id="IPR050388">
    <property type="entry name" value="ABC_Ni/Peptide_Import"/>
</dbReference>
<dbReference type="NCBIfam" id="TIGR01727">
    <property type="entry name" value="oligo_HPY"/>
    <property type="match status" value="1"/>
</dbReference>
<reference evidence="10" key="1">
    <citation type="journal article" date="2015" name="Proc. Natl. Acad. Sci. U.S.A.">
        <title>Networks of energetic and metabolic interactions define dynamics in microbial communities.</title>
        <authorList>
            <person name="Embree M."/>
            <person name="Liu J.K."/>
            <person name="Al-Bassam M.M."/>
            <person name="Zengler K."/>
        </authorList>
    </citation>
    <scope>NUCLEOTIDE SEQUENCE</scope>
</reference>
<proteinExistence type="predicted"/>
<organism evidence="10">
    <name type="scientific">hydrocarbon metagenome</name>
    <dbReference type="NCBI Taxonomy" id="938273"/>
    <lineage>
        <taxon>unclassified sequences</taxon>
        <taxon>metagenomes</taxon>
        <taxon>ecological metagenomes</taxon>
    </lineage>
</organism>
<keyword evidence="5" id="KW-0547">Nucleotide-binding</keyword>
<keyword evidence="2" id="KW-0813">Transport</keyword>
<evidence type="ECO:0000256" key="6">
    <source>
        <dbReference type="ARBA" id="ARBA00022840"/>
    </source>
</evidence>
<protein>
    <submittedName>
        <fullName evidence="10">Oligopeptide transport atp-binding protein oppd</fullName>
    </submittedName>
</protein>
<keyword evidence="3" id="KW-1003">Cell membrane</keyword>
<dbReference type="PROSITE" id="PS50893">
    <property type="entry name" value="ABC_TRANSPORTER_2"/>
    <property type="match status" value="1"/>
</dbReference>
<dbReference type="EMBL" id="LNQE01001020">
    <property type="protein sequence ID" value="KUG21801.1"/>
    <property type="molecule type" value="Genomic_DNA"/>
</dbReference>
<evidence type="ECO:0000256" key="4">
    <source>
        <dbReference type="ARBA" id="ARBA00022519"/>
    </source>
</evidence>
<dbReference type="PANTHER" id="PTHR43297:SF14">
    <property type="entry name" value="ATPASE AAA-TYPE CORE DOMAIN-CONTAINING PROTEIN"/>
    <property type="match status" value="1"/>
</dbReference>
<keyword evidence="4" id="KW-0997">Cell inner membrane</keyword>
<dbReference type="GO" id="GO:0016887">
    <property type="term" value="F:ATP hydrolysis activity"/>
    <property type="evidence" value="ECO:0007669"/>
    <property type="project" value="InterPro"/>
</dbReference>
<dbReference type="InterPro" id="IPR003593">
    <property type="entry name" value="AAA+_ATPase"/>
</dbReference>
<evidence type="ECO:0000256" key="2">
    <source>
        <dbReference type="ARBA" id="ARBA00022448"/>
    </source>
</evidence>
<keyword evidence="7" id="KW-1278">Translocase</keyword>
<dbReference type="Pfam" id="PF08352">
    <property type="entry name" value="oligo_HPY"/>
    <property type="match status" value="1"/>
</dbReference>
<evidence type="ECO:0000256" key="7">
    <source>
        <dbReference type="ARBA" id="ARBA00022967"/>
    </source>
</evidence>